<dbReference type="OrthoDB" id="7875931at2"/>
<dbReference type="EMBL" id="QWEY01000003">
    <property type="protein sequence ID" value="RGP37931.1"/>
    <property type="molecule type" value="Genomic_DNA"/>
</dbReference>
<gene>
    <name evidence="2" type="ORF">D1012_08590</name>
</gene>
<keyword evidence="1" id="KW-0472">Membrane</keyword>
<name>A0A411Z4D3_9RHOB</name>
<keyword evidence="1" id="KW-0812">Transmembrane</keyword>
<evidence type="ECO:0000256" key="1">
    <source>
        <dbReference type="SAM" id="Phobius"/>
    </source>
</evidence>
<dbReference type="AlphaFoldDB" id="A0A411Z4D3"/>
<keyword evidence="1" id="KW-1133">Transmembrane helix</keyword>
<evidence type="ECO:0000313" key="2">
    <source>
        <dbReference type="EMBL" id="RGP37931.1"/>
    </source>
</evidence>
<proteinExistence type="predicted"/>
<keyword evidence="3" id="KW-1185">Reference proteome</keyword>
<organism evidence="2 3">
    <name type="scientific">Pseudotabrizicola alkalilacus</name>
    <dbReference type="NCBI Taxonomy" id="2305252"/>
    <lineage>
        <taxon>Bacteria</taxon>
        <taxon>Pseudomonadati</taxon>
        <taxon>Pseudomonadota</taxon>
        <taxon>Alphaproteobacteria</taxon>
        <taxon>Rhodobacterales</taxon>
        <taxon>Paracoccaceae</taxon>
        <taxon>Pseudotabrizicola</taxon>
    </lineage>
</organism>
<sequence length="110" mass="12508">MEESRLKRIEDKLDDMSKALTELIRLDERMVTLFRRMDLYDQRQERISDRIAALERSGNQAAVLPNLVERVSALETVNHRRSPFFDLAKAAGFAMAGAAATIFAKFMFGG</sequence>
<dbReference type="Proteomes" id="UP000284547">
    <property type="component" value="Unassembled WGS sequence"/>
</dbReference>
<comment type="caution">
    <text evidence="2">The sequence shown here is derived from an EMBL/GenBank/DDBJ whole genome shotgun (WGS) entry which is preliminary data.</text>
</comment>
<accession>A0A411Z4D3</accession>
<feature type="transmembrane region" description="Helical" evidence="1">
    <location>
        <begin position="90"/>
        <end position="108"/>
    </location>
</feature>
<protein>
    <submittedName>
        <fullName evidence="2">Uncharacterized protein</fullName>
    </submittedName>
</protein>
<reference evidence="2 3" key="1">
    <citation type="submission" date="2018-08" db="EMBL/GenBank/DDBJ databases">
        <title>Flavobacterium tibetense sp. nov., isolated from a wetland YonghuCo on Tibetan Plateau.</title>
        <authorList>
            <person name="Phurbu D."/>
            <person name="Lu H."/>
            <person name="Xing P."/>
        </authorList>
    </citation>
    <scope>NUCLEOTIDE SEQUENCE [LARGE SCALE GENOMIC DNA]</scope>
    <source>
        <strain evidence="2 3">DJC</strain>
    </source>
</reference>
<dbReference type="RefSeq" id="WP_147335644.1">
    <property type="nucleotide sequence ID" value="NZ_QWEY01000003.1"/>
</dbReference>
<evidence type="ECO:0000313" key="3">
    <source>
        <dbReference type="Proteomes" id="UP000284547"/>
    </source>
</evidence>